<dbReference type="EMBL" id="FNHI01000019">
    <property type="protein sequence ID" value="SDN10068.1"/>
    <property type="molecule type" value="Genomic_DNA"/>
</dbReference>
<gene>
    <name evidence="1" type="ORF">SAMN05444921_11915</name>
</gene>
<dbReference type="RefSeq" id="WP_093658736.1">
    <property type="nucleotide sequence ID" value="NZ_FNHI01000019.1"/>
</dbReference>
<protein>
    <submittedName>
        <fullName evidence="1">Uncharacterized protein</fullName>
    </submittedName>
</protein>
<dbReference type="AlphaFoldDB" id="A0A1G9YLL3"/>
<organism evidence="1 2">
    <name type="scientific">Streptomyces wuyuanensis</name>
    <dbReference type="NCBI Taxonomy" id="1196353"/>
    <lineage>
        <taxon>Bacteria</taxon>
        <taxon>Bacillati</taxon>
        <taxon>Actinomycetota</taxon>
        <taxon>Actinomycetes</taxon>
        <taxon>Kitasatosporales</taxon>
        <taxon>Streptomycetaceae</taxon>
        <taxon>Streptomyces</taxon>
    </lineage>
</organism>
<dbReference type="STRING" id="1196353.SAMN05444921_11915"/>
<name>A0A1G9YLL3_9ACTN</name>
<dbReference type="Proteomes" id="UP000199063">
    <property type="component" value="Unassembled WGS sequence"/>
</dbReference>
<evidence type="ECO:0000313" key="2">
    <source>
        <dbReference type="Proteomes" id="UP000199063"/>
    </source>
</evidence>
<keyword evidence="2" id="KW-1185">Reference proteome</keyword>
<sequence>MTEIPLEAVERAALAAVERVGGGDSLRADVLARLRSPDGGTHRYLDLISLTSLIVTAATSGWVIVQDLRSRGAERRREVVTRRIRIELAGDGTVSAAERDAVIEAVVEQIVREDTGQEGDRGQSGAGQLP</sequence>
<proteinExistence type="predicted"/>
<dbReference type="OrthoDB" id="3383684at2"/>
<reference evidence="2" key="1">
    <citation type="submission" date="2016-10" db="EMBL/GenBank/DDBJ databases">
        <authorList>
            <person name="Varghese N."/>
            <person name="Submissions S."/>
        </authorList>
    </citation>
    <scope>NUCLEOTIDE SEQUENCE [LARGE SCALE GENOMIC DNA]</scope>
    <source>
        <strain evidence="2">CGMCC 4.7042</strain>
    </source>
</reference>
<accession>A0A1G9YLL3</accession>
<evidence type="ECO:0000313" key="1">
    <source>
        <dbReference type="EMBL" id="SDN10068.1"/>
    </source>
</evidence>
<dbReference type="GeneID" id="40832325"/>